<proteinExistence type="predicted"/>
<organism evidence="2 3">
    <name type="scientific">Jaapia argillacea MUCL 33604</name>
    <dbReference type="NCBI Taxonomy" id="933084"/>
    <lineage>
        <taxon>Eukaryota</taxon>
        <taxon>Fungi</taxon>
        <taxon>Dikarya</taxon>
        <taxon>Basidiomycota</taxon>
        <taxon>Agaricomycotina</taxon>
        <taxon>Agaricomycetes</taxon>
        <taxon>Agaricomycetidae</taxon>
        <taxon>Jaapiales</taxon>
        <taxon>Jaapiaceae</taxon>
        <taxon>Jaapia</taxon>
    </lineage>
</organism>
<protein>
    <recommendedName>
        <fullName evidence="1">F-box domain-containing protein</fullName>
    </recommendedName>
</protein>
<dbReference type="InterPro" id="IPR001810">
    <property type="entry name" value="F-box_dom"/>
</dbReference>
<dbReference type="Proteomes" id="UP000027265">
    <property type="component" value="Unassembled WGS sequence"/>
</dbReference>
<gene>
    <name evidence="2" type="ORF">JAAARDRAFT_637505</name>
</gene>
<dbReference type="STRING" id="933084.A0A067Q8Z2"/>
<dbReference type="EMBL" id="KL197715">
    <property type="protein sequence ID" value="KDQ59952.1"/>
    <property type="molecule type" value="Genomic_DNA"/>
</dbReference>
<dbReference type="Gene3D" id="1.20.1280.50">
    <property type="match status" value="1"/>
</dbReference>
<dbReference type="SMART" id="SM00256">
    <property type="entry name" value="FBOX"/>
    <property type="match status" value="1"/>
</dbReference>
<dbReference type="Pfam" id="PF12937">
    <property type="entry name" value="F-box-like"/>
    <property type="match status" value="1"/>
</dbReference>
<dbReference type="PROSITE" id="PS50181">
    <property type="entry name" value="FBOX"/>
    <property type="match status" value="1"/>
</dbReference>
<reference evidence="3" key="1">
    <citation type="journal article" date="2014" name="Proc. Natl. Acad. Sci. U.S.A.">
        <title>Extensive sampling of basidiomycete genomes demonstrates inadequacy of the white-rot/brown-rot paradigm for wood decay fungi.</title>
        <authorList>
            <person name="Riley R."/>
            <person name="Salamov A.A."/>
            <person name="Brown D.W."/>
            <person name="Nagy L.G."/>
            <person name="Floudas D."/>
            <person name="Held B.W."/>
            <person name="Levasseur A."/>
            <person name="Lombard V."/>
            <person name="Morin E."/>
            <person name="Otillar R."/>
            <person name="Lindquist E.A."/>
            <person name="Sun H."/>
            <person name="LaButti K.M."/>
            <person name="Schmutz J."/>
            <person name="Jabbour D."/>
            <person name="Luo H."/>
            <person name="Baker S.E."/>
            <person name="Pisabarro A.G."/>
            <person name="Walton J.D."/>
            <person name="Blanchette R.A."/>
            <person name="Henrissat B."/>
            <person name="Martin F."/>
            <person name="Cullen D."/>
            <person name="Hibbett D.S."/>
            <person name="Grigoriev I.V."/>
        </authorList>
    </citation>
    <scope>NUCLEOTIDE SEQUENCE [LARGE SCALE GENOMIC DNA]</scope>
    <source>
        <strain evidence="3">MUCL 33604</strain>
    </source>
</reference>
<sequence length="105" mass="12136">MGPTKPSRAAKGAPKAKAVKGRRGKLAKLFDMPLDILFEIFGHLHPKDLLHLTWTSKAFHKILAHCSSKWLWKQARRNVENLPECPSYLTEPQYARLFFDPHCHY</sequence>
<dbReference type="CDD" id="cd09917">
    <property type="entry name" value="F-box_SF"/>
    <property type="match status" value="1"/>
</dbReference>
<evidence type="ECO:0000259" key="1">
    <source>
        <dbReference type="PROSITE" id="PS50181"/>
    </source>
</evidence>
<dbReference type="InParanoid" id="A0A067Q8Z2"/>
<dbReference type="AlphaFoldDB" id="A0A067Q8Z2"/>
<evidence type="ECO:0000313" key="2">
    <source>
        <dbReference type="EMBL" id="KDQ59952.1"/>
    </source>
</evidence>
<evidence type="ECO:0000313" key="3">
    <source>
        <dbReference type="Proteomes" id="UP000027265"/>
    </source>
</evidence>
<dbReference type="OrthoDB" id="2322499at2759"/>
<accession>A0A067Q8Z2</accession>
<dbReference type="HOGENOM" id="CLU_139930_1_0_1"/>
<name>A0A067Q8Z2_9AGAM</name>
<feature type="domain" description="F-box" evidence="1">
    <location>
        <begin position="26"/>
        <end position="75"/>
    </location>
</feature>
<dbReference type="InterPro" id="IPR036047">
    <property type="entry name" value="F-box-like_dom_sf"/>
</dbReference>
<keyword evidence="3" id="KW-1185">Reference proteome</keyword>
<dbReference type="SUPFAM" id="SSF81383">
    <property type="entry name" value="F-box domain"/>
    <property type="match status" value="1"/>
</dbReference>